<sequence>MKAFNDLSQLEKIRNSFPRAVFVEETVKNKKVSDKEIMLKLYDDFNNYLYGETNSKLKAAKHILDMCEKNNLNFDKLLTELRKK</sequence>
<dbReference type="EMBL" id="MT143986">
    <property type="protein sequence ID" value="QJA45099.1"/>
    <property type="molecule type" value="Genomic_DNA"/>
</dbReference>
<dbReference type="EMBL" id="MT144899">
    <property type="protein sequence ID" value="QJI01117.1"/>
    <property type="molecule type" value="Genomic_DNA"/>
</dbReference>
<dbReference type="AlphaFoldDB" id="A0A6H1ZCB2"/>
<accession>A0A6H1ZCB2</accession>
<name>A0A6H1ZCB2_9ZZZZ</name>
<evidence type="ECO:0000313" key="1">
    <source>
        <dbReference type="EMBL" id="QJA45099.1"/>
    </source>
</evidence>
<proteinExistence type="predicted"/>
<reference evidence="1" key="1">
    <citation type="submission" date="2020-03" db="EMBL/GenBank/DDBJ databases">
        <title>The deep terrestrial virosphere.</title>
        <authorList>
            <person name="Holmfeldt K."/>
            <person name="Nilsson E."/>
            <person name="Simone D."/>
            <person name="Lopez-Fernandez M."/>
            <person name="Wu X."/>
            <person name="de Brujin I."/>
            <person name="Lundin D."/>
            <person name="Andersson A."/>
            <person name="Bertilsson S."/>
            <person name="Dopson M."/>
        </authorList>
    </citation>
    <scope>NUCLEOTIDE SEQUENCE</scope>
    <source>
        <strain evidence="1">TM448A00186</strain>
        <strain evidence="2">TM448B02294</strain>
    </source>
</reference>
<evidence type="ECO:0000313" key="2">
    <source>
        <dbReference type="EMBL" id="QJI01117.1"/>
    </source>
</evidence>
<gene>
    <name evidence="1" type="ORF">TM448A00186_0011</name>
    <name evidence="2" type="ORF">TM448B02294_0010</name>
</gene>
<organism evidence="1">
    <name type="scientific">viral metagenome</name>
    <dbReference type="NCBI Taxonomy" id="1070528"/>
    <lineage>
        <taxon>unclassified sequences</taxon>
        <taxon>metagenomes</taxon>
        <taxon>organismal metagenomes</taxon>
    </lineage>
</organism>
<protein>
    <submittedName>
        <fullName evidence="1">Uncharacterized protein</fullName>
    </submittedName>
</protein>